<proteinExistence type="predicted"/>
<evidence type="ECO:0000313" key="2">
    <source>
        <dbReference type="Proteomes" id="UP000019681"/>
    </source>
</evidence>
<comment type="caution">
    <text evidence="1">The sequence shown here is derived from an EMBL/GenBank/DDBJ whole genome shotgun (WGS) entry which is preliminary data.</text>
</comment>
<dbReference type="AlphaFoldDB" id="A0A017RQX2"/>
<organism evidence="1 2">
    <name type="scientific">Fervidicella metallireducens AeB</name>
    <dbReference type="NCBI Taxonomy" id="1403537"/>
    <lineage>
        <taxon>Bacteria</taxon>
        <taxon>Bacillati</taxon>
        <taxon>Bacillota</taxon>
        <taxon>Clostridia</taxon>
        <taxon>Eubacteriales</taxon>
        <taxon>Clostridiaceae</taxon>
        <taxon>Fervidicella</taxon>
    </lineage>
</organism>
<accession>A0A017RQX2</accession>
<sequence length="38" mass="4120">MVHVKAPGSQSFPGTAHISAMRAEWHSGVGVGFRIVKW</sequence>
<protein>
    <submittedName>
        <fullName evidence="1">Uncharacterized protein</fullName>
    </submittedName>
</protein>
<evidence type="ECO:0000313" key="1">
    <source>
        <dbReference type="EMBL" id="EYE87133.1"/>
    </source>
</evidence>
<keyword evidence="2" id="KW-1185">Reference proteome</keyword>
<dbReference type="EMBL" id="AZQP01000129">
    <property type="protein sequence ID" value="EYE87133.1"/>
    <property type="molecule type" value="Genomic_DNA"/>
</dbReference>
<dbReference type="Proteomes" id="UP000019681">
    <property type="component" value="Unassembled WGS sequence"/>
</dbReference>
<gene>
    <name evidence="1" type="ORF">Q428_15075</name>
</gene>
<name>A0A017RQX2_9CLOT</name>
<reference evidence="1 2" key="1">
    <citation type="journal article" date="2014" name="Genome Announc.">
        <title>Draft Genome Sequence of Fervidicella metallireducens Strain AeBT, an Iron-Reducing Thermoanaerobe from the Great Artesian Basin.</title>
        <authorList>
            <person name="Patel B.K."/>
        </authorList>
    </citation>
    <scope>NUCLEOTIDE SEQUENCE [LARGE SCALE GENOMIC DNA]</scope>
    <source>
        <strain evidence="1 2">AeB</strain>
    </source>
</reference>